<name>A0A2L1GLM9_9BACT</name>
<accession>A0A2L1GLM9</accession>
<dbReference type="EMBL" id="CP021255">
    <property type="protein sequence ID" value="AVD70517.1"/>
    <property type="molecule type" value="Genomic_DNA"/>
</dbReference>
<keyword evidence="2" id="KW-0378">Hydrolase</keyword>
<dbReference type="GO" id="GO:0004519">
    <property type="term" value="F:endonuclease activity"/>
    <property type="evidence" value="ECO:0007669"/>
    <property type="project" value="UniProtKB-KW"/>
</dbReference>
<protein>
    <submittedName>
        <fullName evidence="2">HNH endonuclease</fullName>
    </submittedName>
</protein>
<dbReference type="PANTHER" id="PTHR33877">
    <property type="entry name" value="SLL1193 PROTEIN"/>
    <property type="match status" value="1"/>
</dbReference>
<keyword evidence="2" id="KW-0540">Nuclease</keyword>
<evidence type="ECO:0000313" key="2">
    <source>
        <dbReference type="EMBL" id="AVD70517.1"/>
    </source>
</evidence>
<evidence type="ECO:0000259" key="1">
    <source>
        <dbReference type="SMART" id="SM00507"/>
    </source>
</evidence>
<dbReference type="PANTHER" id="PTHR33877:SF1">
    <property type="entry name" value="TYPE IV METHYL-DIRECTED RESTRICTION ENZYME ECOKMCRA"/>
    <property type="match status" value="1"/>
</dbReference>
<dbReference type="Proteomes" id="UP000239867">
    <property type="component" value="Chromosome"/>
</dbReference>
<dbReference type="RefSeq" id="WP_017866383.1">
    <property type="nucleotide sequence ID" value="NZ_CP021255.1"/>
</dbReference>
<dbReference type="KEGG" id="deo:CAY53_02695"/>
<organism evidence="2 3">
    <name type="scientific">Desulfobulbus oralis</name>
    <dbReference type="NCBI Taxonomy" id="1986146"/>
    <lineage>
        <taxon>Bacteria</taxon>
        <taxon>Pseudomonadati</taxon>
        <taxon>Thermodesulfobacteriota</taxon>
        <taxon>Desulfobulbia</taxon>
        <taxon>Desulfobulbales</taxon>
        <taxon>Desulfobulbaceae</taxon>
        <taxon>Desulfobulbus</taxon>
    </lineage>
</organism>
<dbReference type="Pfam" id="PF01844">
    <property type="entry name" value="HNH"/>
    <property type="match status" value="1"/>
</dbReference>
<evidence type="ECO:0000313" key="3">
    <source>
        <dbReference type="Proteomes" id="UP000239867"/>
    </source>
</evidence>
<dbReference type="SMART" id="SM00507">
    <property type="entry name" value="HNHc"/>
    <property type="match status" value="1"/>
</dbReference>
<proteinExistence type="predicted"/>
<keyword evidence="3" id="KW-1185">Reference proteome</keyword>
<feature type="domain" description="HNH nuclease" evidence="1">
    <location>
        <begin position="35"/>
        <end position="86"/>
    </location>
</feature>
<reference evidence="2 3" key="1">
    <citation type="journal article" date="2018" name="MBio">
        <title>Insights into the evolution of host association through the isolation and characterization of a novel human periodontal pathobiont, Desulfobulbus oralis.</title>
        <authorList>
            <person name="Cross K.L."/>
            <person name="Chirania P."/>
            <person name="Xiong W."/>
            <person name="Beall C.J."/>
            <person name="Elkins J.G."/>
            <person name="Giannone R.J."/>
            <person name="Griffen A.L."/>
            <person name="Guss A.M."/>
            <person name="Hettich R.L."/>
            <person name="Joshi S.S."/>
            <person name="Mokrzan E.M."/>
            <person name="Martin R.K."/>
            <person name="Zhulin I.B."/>
            <person name="Leys E.J."/>
            <person name="Podar M."/>
        </authorList>
    </citation>
    <scope>NUCLEOTIDE SEQUENCE [LARGE SCALE GENOMIC DNA]</scope>
    <source>
        <strain evidence="2 3">ORNL</strain>
    </source>
</reference>
<dbReference type="Gene3D" id="1.10.30.50">
    <property type="match status" value="1"/>
</dbReference>
<dbReference type="GO" id="GO:0003676">
    <property type="term" value="F:nucleic acid binding"/>
    <property type="evidence" value="ECO:0007669"/>
    <property type="project" value="InterPro"/>
</dbReference>
<dbReference type="GO" id="GO:0008270">
    <property type="term" value="F:zinc ion binding"/>
    <property type="evidence" value="ECO:0007669"/>
    <property type="project" value="InterPro"/>
</dbReference>
<dbReference type="InterPro" id="IPR003615">
    <property type="entry name" value="HNH_nuc"/>
</dbReference>
<sequence length="108" mass="12496">MNEQEMLRALMGMSEPDEAELRRERDKARQLRKTRWWQQKTASGECWYCGKKVGYANLTMDHVVPLSRGGRSTKDNLVPCCKDCNTKKQSLLPVEWASYMQRLDGRGG</sequence>
<dbReference type="CDD" id="cd00085">
    <property type="entry name" value="HNHc"/>
    <property type="match status" value="1"/>
</dbReference>
<dbReference type="InterPro" id="IPR052892">
    <property type="entry name" value="NA-targeting_endonuclease"/>
</dbReference>
<dbReference type="InterPro" id="IPR002711">
    <property type="entry name" value="HNH"/>
</dbReference>
<gene>
    <name evidence="2" type="ORF">CAY53_02695</name>
</gene>
<dbReference type="AlphaFoldDB" id="A0A2L1GLM9"/>
<keyword evidence="2" id="KW-0255">Endonuclease</keyword>